<dbReference type="InterPro" id="IPR001882">
    <property type="entry name" value="Biotin_BS"/>
</dbReference>
<dbReference type="Proteomes" id="UP000184758">
    <property type="component" value="Unassembled WGS sequence"/>
</dbReference>
<evidence type="ECO:0000256" key="1">
    <source>
        <dbReference type="ARBA" id="ARBA00023267"/>
    </source>
</evidence>
<dbReference type="PANTHER" id="PTHR45266">
    <property type="entry name" value="OXALOACETATE DECARBOXYLASE ALPHA CHAIN"/>
    <property type="match status" value="1"/>
</dbReference>
<protein>
    <submittedName>
        <fullName evidence="4">Biotin carboxyl carrier protein</fullName>
    </submittedName>
</protein>
<proteinExistence type="predicted"/>
<dbReference type="SUPFAM" id="SSF51230">
    <property type="entry name" value="Single hybrid motif"/>
    <property type="match status" value="1"/>
</dbReference>
<organism evidence="4 5">
    <name type="scientific">Carnobacterium alterfunditum</name>
    <dbReference type="NCBI Taxonomy" id="28230"/>
    <lineage>
        <taxon>Bacteria</taxon>
        <taxon>Bacillati</taxon>
        <taxon>Bacillota</taxon>
        <taxon>Bacilli</taxon>
        <taxon>Lactobacillales</taxon>
        <taxon>Carnobacteriaceae</taxon>
        <taxon>Carnobacterium</taxon>
    </lineage>
</organism>
<dbReference type="AlphaFoldDB" id="A0A1N6HA82"/>
<dbReference type="InterPro" id="IPR011053">
    <property type="entry name" value="Single_hybrid_motif"/>
</dbReference>
<dbReference type="CDD" id="cd06850">
    <property type="entry name" value="biotinyl_domain"/>
    <property type="match status" value="1"/>
</dbReference>
<dbReference type="eggNOG" id="COG0511">
    <property type="taxonomic scope" value="Bacteria"/>
</dbReference>
<evidence type="ECO:0000313" key="4">
    <source>
        <dbReference type="EMBL" id="SIO16714.1"/>
    </source>
</evidence>
<dbReference type="PROSITE" id="PS50968">
    <property type="entry name" value="BIOTINYL_LIPOYL"/>
    <property type="match status" value="1"/>
</dbReference>
<dbReference type="Pfam" id="PF00364">
    <property type="entry name" value="Biotin_lipoyl"/>
    <property type="match status" value="1"/>
</dbReference>
<feature type="domain" description="Lipoyl-binding" evidence="3">
    <location>
        <begin position="48"/>
        <end position="121"/>
    </location>
</feature>
<gene>
    <name evidence="4" type="ORF">SAMN05878443_1720</name>
</gene>
<reference evidence="5" key="1">
    <citation type="submission" date="2016-11" db="EMBL/GenBank/DDBJ databases">
        <authorList>
            <person name="Varghese N."/>
            <person name="Submissions S."/>
        </authorList>
    </citation>
    <scope>NUCLEOTIDE SEQUENCE [LARGE SCALE GENOMIC DNA]</scope>
    <source>
        <strain evidence="5">313</strain>
    </source>
</reference>
<dbReference type="InterPro" id="IPR000089">
    <property type="entry name" value="Biotin_lipoyl"/>
</dbReference>
<dbReference type="STRING" id="28230.SAMN05878443_1720"/>
<feature type="compositionally biased region" description="Polar residues" evidence="2">
    <location>
        <begin position="25"/>
        <end position="49"/>
    </location>
</feature>
<dbReference type="PROSITE" id="PS00188">
    <property type="entry name" value="BIOTIN"/>
    <property type="match status" value="1"/>
</dbReference>
<evidence type="ECO:0000256" key="2">
    <source>
        <dbReference type="SAM" id="MobiDB-lite"/>
    </source>
</evidence>
<dbReference type="Gene3D" id="2.40.50.100">
    <property type="match status" value="1"/>
</dbReference>
<dbReference type="EMBL" id="FSRN01000001">
    <property type="protein sequence ID" value="SIO16714.1"/>
    <property type="molecule type" value="Genomic_DNA"/>
</dbReference>
<name>A0A1N6HA82_9LACT</name>
<evidence type="ECO:0000259" key="3">
    <source>
        <dbReference type="PROSITE" id="PS50968"/>
    </source>
</evidence>
<dbReference type="RefSeq" id="WP_034548832.1">
    <property type="nucleotide sequence ID" value="NZ_FSRN01000001.1"/>
</dbReference>
<dbReference type="PANTHER" id="PTHR45266:SF3">
    <property type="entry name" value="OXALOACETATE DECARBOXYLASE ALPHA CHAIN"/>
    <property type="match status" value="1"/>
</dbReference>
<accession>A0A1N6HA82</accession>
<keyword evidence="5" id="KW-1185">Reference proteome</keyword>
<evidence type="ECO:0000313" key="5">
    <source>
        <dbReference type="Proteomes" id="UP000184758"/>
    </source>
</evidence>
<sequence length="123" mass="13255">MKNYEITVNGKSYQVSVKEIEGEFSQESSQMNKTNDIGSVGANQSNTTPQEGVTIAAPMQGRILSVKVKENQSVKAGETVCLLEAMKMENEIVAPVSGIVLKIKVQNSQEVEAGEPLMIIVPS</sequence>
<dbReference type="OrthoDB" id="9812676at2"/>
<dbReference type="FunFam" id="2.40.50.100:FF:000003">
    <property type="entry name" value="Acetyl-CoA carboxylase biotin carboxyl carrier protein"/>
    <property type="match status" value="1"/>
</dbReference>
<dbReference type="InterPro" id="IPR050709">
    <property type="entry name" value="Biotin_Carboxyl_Carrier/Decarb"/>
</dbReference>
<keyword evidence="1" id="KW-0092">Biotin</keyword>
<feature type="region of interest" description="Disordered" evidence="2">
    <location>
        <begin position="24"/>
        <end position="49"/>
    </location>
</feature>